<evidence type="ECO:0000256" key="1">
    <source>
        <dbReference type="SAM" id="MobiDB-lite"/>
    </source>
</evidence>
<proteinExistence type="predicted"/>
<feature type="region of interest" description="Disordered" evidence="1">
    <location>
        <begin position="106"/>
        <end position="133"/>
    </location>
</feature>
<name>A0A1G4J5Q5_9SACH</name>
<feature type="compositionally biased region" description="Low complexity" evidence="1">
    <location>
        <begin position="106"/>
        <end position="123"/>
    </location>
</feature>
<dbReference type="OrthoDB" id="4036626at2759"/>
<dbReference type="Proteomes" id="UP000189911">
    <property type="component" value="Chromosome C"/>
</dbReference>
<organism evidence="2 3">
    <name type="scientific">Lachancea nothofagi CBS 11611</name>
    <dbReference type="NCBI Taxonomy" id="1266666"/>
    <lineage>
        <taxon>Eukaryota</taxon>
        <taxon>Fungi</taxon>
        <taxon>Dikarya</taxon>
        <taxon>Ascomycota</taxon>
        <taxon>Saccharomycotina</taxon>
        <taxon>Saccharomycetes</taxon>
        <taxon>Saccharomycetales</taxon>
        <taxon>Saccharomycetaceae</taxon>
        <taxon>Lachancea</taxon>
    </lineage>
</organism>
<sequence length="144" mass="16837">MVQDPAQRLQQQHEETIIREARIRLDLKKTFMDDEFFFPEIKPFVSTRLNSSLKGRDFASPANLRAVLKASHQLAPKTDNTNVSEAAGRFIGQQYYQNQLVNAVQQQHQQKQQQQQYNPYLNNSGFHSFGTQQDGYSMKEMRNW</sequence>
<dbReference type="EMBL" id="LT598446">
    <property type="protein sequence ID" value="SCU84866.1"/>
    <property type="molecule type" value="Genomic_DNA"/>
</dbReference>
<keyword evidence="3" id="KW-1185">Reference proteome</keyword>
<gene>
    <name evidence="2" type="ORF">LANO_0C02608G</name>
</gene>
<reference evidence="3" key="1">
    <citation type="submission" date="2016-03" db="EMBL/GenBank/DDBJ databases">
        <authorList>
            <person name="Devillers Hugo."/>
        </authorList>
    </citation>
    <scope>NUCLEOTIDE SEQUENCE [LARGE SCALE GENOMIC DNA]</scope>
</reference>
<dbReference type="AlphaFoldDB" id="A0A1G4J5Q5"/>
<protein>
    <submittedName>
        <fullName evidence="2">LANO_0C02608g1_1</fullName>
    </submittedName>
</protein>
<evidence type="ECO:0000313" key="3">
    <source>
        <dbReference type="Proteomes" id="UP000189911"/>
    </source>
</evidence>
<evidence type="ECO:0000313" key="2">
    <source>
        <dbReference type="EMBL" id="SCU84866.1"/>
    </source>
</evidence>
<feature type="compositionally biased region" description="Polar residues" evidence="1">
    <location>
        <begin position="124"/>
        <end position="133"/>
    </location>
</feature>
<accession>A0A1G4J5Q5</accession>